<keyword evidence="3" id="KW-1185">Reference proteome</keyword>
<evidence type="ECO:0000259" key="1">
    <source>
        <dbReference type="PROSITE" id="PS51819"/>
    </source>
</evidence>
<evidence type="ECO:0000313" key="3">
    <source>
        <dbReference type="Proteomes" id="UP000289784"/>
    </source>
</evidence>
<dbReference type="InterPro" id="IPR029068">
    <property type="entry name" value="Glyas_Bleomycin-R_OHBP_Dase"/>
</dbReference>
<dbReference type="OrthoDB" id="5522469at2"/>
<dbReference type="Proteomes" id="UP000289784">
    <property type="component" value="Unassembled WGS sequence"/>
</dbReference>
<proteinExistence type="predicted"/>
<name>A0A4Q1JZW9_9GAMM</name>
<reference evidence="2 3" key="1">
    <citation type="submission" date="2019-01" db="EMBL/GenBank/DDBJ databases">
        <title>Pseudoxanthomonas composti sp. nov., isolated from compost.</title>
        <authorList>
            <person name="Yang G."/>
        </authorList>
    </citation>
    <scope>NUCLEOTIDE SEQUENCE [LARGE SCALE GENOMIC DNA]</scope>
    <source>
        <strain evidence="2 3">GSS15</strain>
    </source>
</reference>
<dbReference type="SUPFAM" id="SSF54593">
    <property type="entry name" value="Glyoxalase/Bleomycin resistance protein/Dihydroxybiphenyl dioxygenase"/>
    <property type="match status" value="1"/>
</dbReference>
<evidence type="ECO:0000313" key="2">
    <source>
        <dbReference type="EMBL" id="RXR07257.1"/>
    </source>
</evidence>
<dbReference type="EMBL" id="SAWZ01000002">
    <property type="protein sequence ID" value="RXR07257.1"/>
    <property type="molecule type" value="Genomic_DNA"/>
</dbReference>
<sequence length="132" mass="14454">MKLLVNLDVPDLEQAARTYTQAFGLHRGRRIGEGGLELLGAAVPLYLLQQPEGSIGAGGQPRDYRRHWTPVHLDVAVEDLELALARAQAAGLTRETEVRHAAWGSIATLRDPFGHGWCLIQFTDAGYDAIVQ</sequence>
<dbReference type="RefSeq" id="WP_129470072.1">
    <property type="nucleotide sequence ID" value="NZ_SAWZ01000002.1"/>
</dbReference>
<dbReference type="CDD" id="cd06587">
    <property type="entry name" value="VOC"/>
    <property type="match status" value="1"/>
</dbReference>
<gene>
    <name evidence="2" type="ORF">EPA99_04890</name>
</gene>
<dbReference type="InterPro" id="IPR037523">
    <property type="entry name" value="VOC_core"/>
</dbReference>
<accession>A0A4Q1JZW9</accession>
<protein>
    <submittedName>
        <fullName evidence="2">VOC family protein</fullName>
    </submittedName>
</protein>
<feature type="domain" description="VOC" evidence="1">
    <location>
        <begin position="1"/>
        <end position="122"/>
    </location>
</feature>
<dbReference type="PROSITE" id="PS51819">
    <property type="entry name" value="VOC"/>
    <property type="match status" value="1"/>
</dbReference>
<dbReference type="AlphaFoldDB" id="A0A4Q1JZW9"/>
<dbReference type="Pfam" id="PF18029">
    <property type="entry name" value="Glyoxalase_6"/>
    <property type="match status" value="1"/>
</dbReference>
<comment type="caution">
    <text evidence="2">The sequence shown here is derived from an EMBL/GenBank/DDBJ whole genome shotgun (WGS) entry which is preliminary data.</text>
</comment>
<dbReference type="InterPro" id="IPR041581">
    <property type="entry name" value="Glyoxalase_6"/>
</dbReference>
<dbReference type="Gene3D" id="3.10.180.10">
    <property type="entry name" value="2,3-Dihydroxybiphenyl 1,2-Dioxygenase, domain 1"/>
    <property type="match status" value="1"/>
</dbReference>
<organism evidence="2 3">
    <name type="scientific">Pseudoxanthomonas composti</name>
    <dbReference type="NCBI Taxonomy" id="2137479"/>
    <lineage>
        <taxon>Bacteria</taxon>
        <taxon>Pseudomonadati</taxon>
        <taxon>Pseudomonadota</taxon>
        <taxon>Gammaproteobacteria</taxon>
        <taxon>Lysobacterales</taxon>
        <taxon>Lysobacteraceae</taxon>
        <taxon>Pseudoxanthomonas</taxon>
    </lineage>
</organism>